<dbReference type="InterPro" id="IPR004839">
    <property type="entry name" value="Aminotransferase_I/II_large"/>
</dbReference>
<dbReference type="KEGG" id="hmr:Hipma_0073"/>
<dbReference type="GO" id="GO:0008483">
    <property type="term" value="F:transaminase activity"/>
    <property type="evidence" value="ECO:0007669"/>
    <property type="project" value="UniProtKB-KW"/>
</dbReference>
<protein>
    <recommendedName>
        <fullName evidence="1">Aminotransferase</fullName>
        <ecNumber evidence="1">2.6.1.-</ecNumber>
    </recommendedName>
</protein>
<dbReference type="EMBL" id="CP002606">
    <property type="protein sequence ID" value="AEA33053.1"/>
    <property type="molecule type" value="Genomic_DNA"/>
</dbReference>
<dbReference type="PROSITE" id="PS00105">
    <property type="entry name" value="AA_TRANSFER_CLASS_1"/>
    <property type="match status" value="1"/>
</dbReference>
<reference evidence="4" key="2">
    <citation type="submission" date="2011-03" db="EMBL/GenBank/DDBJ databases">
        <title>The complete genome of Hippea maritima DSM 10411.</title>
        <authorList>
            <consortium name="US DOE Joint Genome Institute (JGI-PGF)"/>
            <person name="Lucas S."/>
            <person name="Copeland A."/>
            <person name="Lapidus A."/>
            <person name="Bruce D."/>
            <person name="Goodwin L."/>
            <person name="Pitluck S."/>
            <person name="Peters L."/>
            <person name="Kyrpides N."/>
            <person name="Mavromatis K."/>
            <person name="Pagani I."/>
            <person name="Ivanova N."/>
            <person name="Mikhailova N."/>
            <person name="Lu M."/>
            <person name="Detter J.C."/>
            <person name="Tapia R."/>
            <person name="Han C."/>
            <person name="Land M."/>
            <person name="Hauser L."/>
            <person name="Markowitz V."/>
            <person name="Cheng J.-F."/>
            <person name="Hugenholtz P."/>
            <person name="Woyke T."/>
            <person name="Wu D."/>
            <person name="Spring S."/>
            <person name="Schroeder M."/>
            <person name="Brambilla E."/>
            <person name="Klenk H.-P."/>
            <person name="Eisen J.A."/>
        </authorList>
    </citation>
    <scope>NUCLEOTIDE SEQUENCE [LARGE SCALE GENOMIC DNA]</scope>
    <source>
        <strain evidence="4">ATCC 700847 / DSM 10411 / MH2</strain>
    </source>
</reference>
<proteinExistence type="inferred from homology"/>
<dbReference type="EC" id="2.6.1.-" evidence="1"/>
<dbReference type="InterPro" id="IPR015421">
    <property type="entry name" value="PyrdxlP-dep_Trfase_major"/>
</dbReference>
<accession>F2LWS5</accession>
<dbReference type="PANTHER" id="PTHR42885">
    <property type="entry name" value="HISTIDINOL-PHOSPHATE AMINOTRANSFERASE-RELATED"/>
    <property type="match status" value="1"/>
</dbReference>
<dbReference type="InterPro" id="IPR004838">
    <property type="entry name" value="NHTrfase_class1_PyrdxlP-BS"/>
</dbReference>
<keyword evidence="4" id="KW-1185">Reference proteome</keyword>
<feature type="domain" description="Aminotransferase class I/classII large" evidence="2">
    <location>
        <begin position="44"/>
        <end position="327"/>
    </location>
</feature>
<gene>
    <name evidence="3" type="ordered locus">Hipma_0073</name>
</gene>
<dbReference type="CDD" id="cd00609">
    <property type="entry name" value="AAT_like"/>
    <property type="match status" value="1"/>
</dbReference>
<dbReference type="GO" id="GO:0030170">
    <property type="term" value="F:pyridoxal phosphate binding"/>
    <property type="evidence" value="ECO:0007669"/>
    <property type="project" value="InterPro"/>
</dbReference>
<dbReference type="Gene3D" id="3.40.640.10">
    <property type="entry name" value="Type I PLP-dependent aspartate aminotransferase-like (Major domain)"/>
    <property type="match status" value="1"/>
</dbReference>
<sequence>MASEHGGNVFELAKELNTTPDKIVDLSSNVLDADLGCIELKSRLPQESPYELERLIEKRFNLKRFSVLINAGTSQFIKDICCVFRDKKGLVFEPTYVEYRKQSLNFNIDIKHVLAKEEANFGFELDKIDFSGFELTFICNPNNPTGNLLEKSDLLGMIKANPNTFFVIDEAYMDFDRDRNTLLGCEFDNLCVLRSFSKLHGLAGLRIGWLYSHNDELLKKLKSLRAPWSVSEVAIQFARLSIETDFTDRIEEVKKLRDYLIARLRGFSQIVVFDSHANFVLFRLLGADPVDFFNYFKKHRLLLRNCSNFYGLDGSFFRVSIKDRKSIELFLRLVEGYFG</sequence>
<dbReference type="HOGENOM" id="CLU_017584_3_3_7"/>
<dbReference type="InterPro" id="IPR015424">
    <property type="entry name" value="PyrdxlP-dep_Trfase"/>
</dbReference>
<evidence type="ECO:0000256" key="1">
    <source>
        <dbReference type="RuleBase" id="RU000481"/>
    </source>
</evidence>
<comment type="cofactor">
    <cofactor evidence="1">
        <name>pyridoxal 5'-phosphate</name>
        <dbReference type="ChEBI" id="CHEBI:597326"/>
    </cofactor>
</comment>
<name>F2LWS5_HIPMA</name>
<dbReference type="InterPro" id="IPR015422">
    <property type="entry name" value="PyrdxlP-dep_Trfase_small"/>
</dbReference>
<dbReference type="STRING" id="760142.Hipma_0073"/>
<dbReference type="RefSeq" id="WP_013681098.1">
    <property type="nucleotide sequence ID" value="NC_015318.1"/>
</dbReference>
<evidence type="ECO:0000259" key="2">
    <source>
        <dbReference type="Pfam" id="PF00155"/>
    </source>
</evidence>
<dbReference type="SUPFAM" id="SSF53383">
    <property type="entry name" value="PLP-dependent transferases"/>
    <property type="match status" value="1"/>
</dbReference>
<dbReference type="AlphaFoldDB" id="F2LWS5"/>
<dbReference type="eggNOG" id="COG0079">
    <property type="taxonomic scope" value="Bacteria"/>
</dbReference>
<dbReference type="Gene3D" id="3.90.1150.10">
    <property type="entry name" value="Aspartate Aminotransferase, domain 1"/>
    <property type="match status" value="1"/>
</dbReference>
<evidence type="ECO:0000313" key="4">
    <source>
        <dbReference type="Proteomes" id="UP000008139"/>
    </source>
</evidence>
<dbReference type="InParanoid" id="F2LWS5"/>
<dbReference type="Proteomes" id="UP000008139">
    <property type="component" value="Chromosome"/>
</dbReference>
<organism evidence="3 4">
    <name type="scientific">Hippea maritima (strain ATCC 700847 / DSM 10411 / MH2)</name>
    <dbReference type="NCBI Taxonomy" id="760142"/>
    <lineage>
        <taxon>Bacteria</taxon>
        <taxon>Pseudomonadati</taxon>
        <taxon>Campylobacterota</taxon>
        <taxon>Desulfurellia</taxon>
        <taxon>Desulfurellales</taxon>
        <taxon>Hippeaceae</taxon>
        <taxon>Hippea</taxon>
    </lineage>
</organism>
<dbReference type="OrthoDB" id="9813612at2"/>
<keyword evidence="1 3" id="KW-0808">Transferase</keyword>
<evidence type="ECO:0000313" key="3">
    <source>
        <dbReference type="EMBL" id="AEA33053.1"/>
    </source>
</evidence>
<keyword evidence="1 3" id="KW-0032">Aminotransferase</keyword>
<reference evidence="3 4" key="1">
    <citation type="journal article" date="2011" name="Stand. Genomic Sci.">
        <title>Complete genome sequence of the thermophilic sulfur-reducer Hippea maritima type strain (MH(2)).</title>
        <authorList>
            <person name="Huntemann M."/>
            <person name="Lu M."/>
            <person name="Nolan M."/>
            <person name="Lapidus A."/>
            <person name="Lucas S."/>
            <person name="Hammon N."/>
            <person name="Deshpande S."/>
            <person name="Cheng J.F."/>
            <person name="Tapia R."/>
            <person name="Han C."/>
            <person name="Goodwin L."/>
            <person name="Pitluck S."/>
            <person name="Liolios K."/>
            <person name="Pagani I."/>
            <person name="Ivanova N."/>
            <person name="Ovchinikova G."/>
            <person name="Pati A."/>
            <person name="Chen A."/>
            <person name="Palaniappan K."/>
            <person name="Land M."/>
            <person name="Hauser L."/>
            <person name="Jeffries C.D."/>
            <person name="Detter J.C."/>
            <person name="Brambilla E.M."/>
            <person name="Rohde M."/>
            <person name="Spring S."/>
            <person name="Goker M."/>
            <person name="Woyke T."/>
            <person name="Bristow J."/>
            <person name="Eisen J.A."/>
            <person name="Markowitz V."/>
            <person name="Hugenholtz P."/>
            <person name="Kyrpides N.C."/>
            <person name="Klenk H.P."/>
            <person name="Mavromatis K."/>
        </authorList>
    </citation>
    <scope>NUCLEOTIDE SEQUENCE [LARGE SCALE GENOMIC DNA]</scope>
    <source>
        <strain evidence="4">ATCC 700847 / DSM 10411 / MH2</strain>
    </source>
</reference>
<comment type="similarity">
    <text evidence="1">Belongs to the class-I pyridoxal-phosphate-dependent aminotransferase family.</text>
</comment>
<dbReference type="Pfam" id="PF00155">
    <property type="entry name" value="Aminotran_1_2"/>
    <property type="match status" value="1"/>
</dbReference>